<dbReference type="EMBL" id="CAJPDS010000049">
    <property type="protein sequence ID" value="CAF9928733.1"/>
    <property type="molecule type" value="Genomic_DNA"/>
</dbReference>
<sequence length="460" mass="52346">MAPYELPDSFRVLPEFRNLKRNVIENLRNGHVILLQPVPAAAANIAYSRSHPKGYRGSCASYFCRKEFRKDDMRVSVEKPANLLKPFSDLEPPERATEIQHIGLNTKATRLFHLQCLDELLSYDNGPGLRAFAERLFPEPRPAQRGPLGTWQPKDAERYIIETWKAVQVHRNSRSSNPTIKRGLPSILLADNHNYHLRIGPDNTLFETKEAFDLYSKVANLAVPAPLRVTMMPDRTLYHFLHEKRSVQALQQIIDTSNQTGPVAAQEPLISLEEQKSDRKARIKYFMFMGKQGVAGQAPTSYYFQDKTAEEANDIDIALKLGHWDSDFKLSQWLPSSMNEAERHAAMNRERYGVMAGLDLEVIGEEGPVMGVVAPEDMGEEFGEEDYVEVEEGKEVFKEIGDEVYVEGGMVFVEWMDYDEGSPRPKKRRKVDEGEQEEEEAKNGEEEAKNGEEKAKKGED</sequence>
<reference evidence="2" key="1">
    <citation type="submission" date="2021-03" db="EMBL/GenBank/DDBJ databases">
        <authorList>
            <person name="Tagirdzhanova G."/>
        </authorList>
    </citation>
    <scope>NUCLEOTIDE SEQUENCE</scope>
</reference>
<evidence type="ECO:0000256" key="1">
    <source>
        <dbReference type="SAM" id="MobiDB-lite"/>
    </source>
</evidence>
<feature type="compositionally biased region" description="Basic and acidic residues" evidence="1">
    <location>
        <begin position="441"/>
        <end position="460"/>
    </location>
</feature>
<evidence type="ECO:0000313" key="3">
    <source>
        <dbReference type="Proteomes" id="UP000664521"/>
    </source>
</evidence>
<dbReference type="AlphaFoldDB" id="A0A8H3IRE2"/>
<keyword evidence="3" id="KW-1185">Reference proteome</keyword>
<dbReference type="Proteomes" id="UP000664521">
    <property type="component" value="Unassembled WGS sequence"/>
</dbReference>
<evidence type="ECO:0000313" key="2">
    <source>
        <dbReference type="EMBL" id="CAF9928733.1"/>
    </source>
</evidence>
<name>A0A8H3IRE2_9LECA</name>
<comment type="caution">
    <text evidence="2">The sequence shown here is derived from an EMBL/GenBank/DDBJ whole genome shotgun (WGS) entry which is preliminary data.</text>
</comment>
<gene>
    <name evidence="2" type="ORF">HETSPECPRED_006911</name>
</gene>
<organism evidence="2 3">
    <name type="scientific">Heterodermia speciosa</name>
    <dbReference type="NCBI Taxonomy" id="116794"/>
    <lineage>
        <taxon>Eukaryota</taxon>
        <taxon>Fungi</taxon>
        <taxon>Dikarya</taxon>
        <taxon>Ascomycota</taxon>
        <taxon>Pezizomycotina</taxon>
        <taxon>Lecanoromycetes</taxon>
        <taxon>OSLEUM clade</taxon>
        <taxon>Lecanoromycetidae</taxon>
        <taxon>Caliciales</taxon>
        <taxon>Physciaceae</taxon>
        <taxon>Heterodermia</taxon>
    </lineage>
</organism>
<proteinExistence type="predicted"/>
<protein>
    <submittedName>
        <fullName evidence="2">Uncharacterized protein</fullName>
    </submittedName>
</protein>
<feature type="region of interest" description="Disordered" evidence="1">
    <location>
        <begin position="417"/>
        <end position="460"/>
    </location>
</feature>
<accession>A0A8H3IRE2</accession>